<comment type="subcellular location">
    <subcellularLocation>
        <location evidence="1 5">Nucleus</location>
    </subcellularLocation>
</comment>
<feature type="compositionally biased region" description="Basic and acidic residues" evidence="6">
    <location>
        <begin position="155"/>
        <end position="189"/>
    </location>
</feature>
<comment type="function">
    <text evidence="5">Involved in ribosomal large subunit assembly.</text>
</comment>
<keyword evidence="8" id="KW-1185">Reference proteome</keyword>
<dbReference type="AlphaFoldDB" id="A0A3N4LWV5"/>
<comment type="similarity">
    <text evidence="2 5">Belongs to the RRS1 family.</text>
</comment>
<evidence type="ECO:0000256" key="2">
    <source>
        <dbReference type="ARBA" id="ARBA00010077"/>
    </source>
</evidence>
<organism evidence="7 8">
    <name type="scientific">Terfezia boudieri ATCC MYA-4762</name>
    <dbReference type="NCBI Taxonomy" id="1051890"/>
    <lineage>
        <taxon>Eukaryota</taxon>
        <taxon>Fungi</taxon>
        <taxon>Dikarya</taxon>
        <taxon>Ascomycota</taxon>
        <taxon>Pezizomycotina</taxon>
        <taxon>Pezizomycetes</taxon>
        <taxon>Pezizales</taxon>
        <taxon>Pezizaceae</taxon>
        <taxon>Terfezia</taxon>
    </lineage>
</organism>
<evidence type="ECO:0000313" key="8">
    <source>
        <dbReference type="Proteomes" id="UP000267821"/>
    </source>
</evidence>
<protein>
    <recommendedName>
        <fullName evidence="5">Ribosome biogenesis regulatory protein</fullName>
    </recommendedName>
</protein>
<keyword evidence="4 5" id="KW-0539">Nucleus</keyword>
<dbReference type="EMBL" id="ML121531">
    <property type="protein sequence ID" value="RPB27376.1"/>
    <property type="molecule type" value="Genomic_DNA"/>
</dbReference>
<dbReference type="OrthoDB" id="28455at2759"/>
<evidence type="ECO:0000256" key="4">
    <source>
        <dbReference type="ARBA" id="ARBA00023242"/>
    </source>
</evidence>
<dbReference type="GO" id="GO:0042254">
    <property type="term" value="P:ribosome biogenesis"/>
    <property type="evidence" value="ECO:0007669"/>
    <property type="project" value="UniProtKB-KW"/>
</dbReference>
<dbReference type="FunCoup" id="A0A3N4LWV5">
    <property type="interactions" value="534"/>
</dbReference>
<evidence type="ECO:0000256" key="5">
    <source>
        <dbReference type="RuleBase" id="RU364132"/>
    </source>
</evidence>
<evidence type="ECO:0000256" key="6">
    <source>
        <dbReference type="SAM" id="MobiDB-lite"/>
    </source>
</evidence>
<dbReference type="GO" id="GO:0005634">
    <property type="term" value="C:nucleus"/>
    <property type="evidence" value="ECO:0007669"/>
    <property type="project" value="UniProtKB-SubCell"/>
</dbReference>
<accession>A0A3N4LWV5</accession>
<proteinExistence type="inferred from homology"/>
<sequence>MSKDTGKPERLPVTVSKPIPLAFDLGELTAFDNNPLDPASYISSLETCLSTAARDGAQLLINQILTTTSLKSTSDGVFAELPDPITPLPREKPLPKPKEPTKWELFAKKKGISSLRTNSTGKMVYDEATGTWVPKWGYKGSNKAEENQWLVEVDDKKASKAGKDVEEFNPRKLSRQERVDRIKKNERQMKKNAAGKGSAVGSGSLKPRGGGVKKGKGRK</sequence>
<gene>
    <name evidence="7" type="ORF">L211DRAFT_819252</name>
</gene>
<feature type="region of interest" description="Disordered" evidence="6">
    <location>
        <begin position="155"/>
        <end position="219"/>
    </location>
</feature>
<evidence type="ECO:0000256" key="3">
    <source>
        <dbReference type="ARBA" id="ARBA00022517"/>
    </source>
</evidence>
<keyword evidence="3 5" id="KW-0690">Ribosome biogenesis</keyword>
<dbReference type="Proteomes" id="UP000267821">
    <property type="component" value="Unassembled WGS sequence"/>
</dbReference>
<dbReference type="InterPro" id="IPR007023">
    <property type="entry name" value="Ribosom_reg"/>
</dbReference>
<evidence type="ECO:0000313" key="7">
    <source>
        <dbReference type="EMBL" id="RPB27376.1"/>
    </source>
</evidence>
<feature type="compositionally biased region" description="Low complexity" evidence="6">
    <location>
        <begin position="191"/>
        <end position="207"/>
    </location>
</feature>
<evidence type="ECO:0000256" key="1">
    <source>
        <dbReference type="ARBA" id="ARBA00004123"/>
    </source>
</evidence>
<dbReference type="InParanoid" id="A0A3N4LWV5"/>
<reference evidence="7 8" key="1">
    <citation type="journal article" date="2018" name="Nat. Ecol. Evol.">
        <title>Pezizomycetes genomes reveal the molecular basis of ectomycorrhizal truffle lifestyle.</title>
        <authorList>
            <person name="Murat C."/>
            <person name="Payen T."/>
            <person name="Noel B."/>
            <person name="Kuo A."/>
            <person name="Morin E."/>
            <person name="Chen J."/>
            <person name="Kohler A."/>
            <person name="Krizsan K."/>
            <person name="Balestrini R."/>
            <person name="Da Silva C."/>
            <person name="Montanini B."/>
            <person name="Hainaut M."/>
            <person name="Levati E."/>
            <person name="Barry K.W."/>
            <person name="Belfiori B."/>
            <person name="Cichocki N."/>
            <person name="Clum A."/>
            <person name="Dockter R.B."/>
            <person name="Fauchery L."/>
            <person name="Guy J."/>
            <person name="Iotti M."/>
            <person name="Le Tacon F."/>
            <person name="Lindquist E.A."/>
            <person name="Lipzen A."/>
            <person name="Malagnac F."/>
            <person name="Mello A."/>
            <person name="Molinier V."/>
            <person name="Miyauchi S."/>
            <person name="Poulain J."/>
            <person name="Riccioni C."/>
            <person name="Rubini A."/>
            <person name="Sitrit Y."/>
            <person name="Splivallo R."/>
            <person name="Traeger S."/>
            <person name="Wang M."/>
            <person name="Zifcakova L."/>
            <person name="Wipf D."/>
            <person name="Zambonelli A."/>
            <person name="Paolocci F."/>
            <person name="Nowrousian M."/>
            <person name="Ottonello S."/>
            <person name="Baldrian P."/>
            <person name="Spatafora J.W."/>
            <person name="Henrissat B."/>
            <person name="Nagy L.G."/>
            <person name="Aury J.M."/>
            <person name="Wincker P."/>
            <person name="Grigoriev I.V."/>
            <person name="Bonfante P."/>
            <person name="Martin F.M."/>
        </authorList>
    </citation>
    <scope>NUCLEOTIDE SEQUENCE [LARGE SCALE GENOMIC DNA]</scope>
    <source>
        <strain evidence="7 8">ATCC MYA-4762</strain>
    </source>
</reference>
<dbReference type="Pfam" id="PF04939">
    <property type="entry name" value="RRS1"/>
    <property type="match status" value="1"/>
</dbReference>
<name>A0A3N4LWV5_9PEZI</name>
<dbReference type="STRING" id="1051890.A0A3N4LWV5"/>